<dbReference type="PANTHER" id="PTHR46406">
    <property type="entry name" value="NITRIC OXIDE-ASSOCIATED PROTEIN 1"/>
    <property type="match status" value="1"/>
</dbReference>
<dbReference type="Gene3D" id="3.40.50.300">
    <property type="entry name" value="P-loop containing nucleotide triphosphate hydrolases"/>
    <property type="match status" value="1"/>
</dbReference>
<accession>A0A0M3QVD5</accession>
<dbReference type="STRING" id="30019.A0A0M3QVD5"/>
<evidence type="ECO:0000313" key="3">
    <source>
        <dbReference type="Proteomes" id="UP000494163"/>
    </source>
</evidence>
<protein>
    <submittedName>
        <fullName evidence="2">CG10914</fullName>
    </submittedName>
</protein>
<dbReference type="GO" id="GO:0005525">
    <property type="term" value="F:GTP binding"/>
    <property type="evidence" value="ECO:0007669"/>
    <property type="project" value="InterPro"/>
</dbReference>
<sequence length="649" mass="73604">MYKSMRFIKKLNENIYCQCKRLQNTTANETESYRQRAWQAARQRYMNYEHVHYSSFLENDLAPLLENPANKRAPVVFPPMESLRKLEQEMFSVKAPVYPNNWMDDYEFYKGACDEQGNIDANHGTADATIPPSLVPCNGCGAHLHCMSTSLPGYIPSEIFKGRSRTELQSITCQRCHFLKHYNIALDVEVPHSAYVETISRIQDEYALAVIVVDLLDFPSSIWPGMRQILGAKRPVIIVGNKVDLLPRDCNSYLTHVQHCLKQQFIQHGGFDALNIKHVSLISAKTGYGIEELITQLHKIWQYKGDVYLLGCTNVGKSSLFNILLNSDYCRPEATELVRKATTCAWPGTTLQLLKFPILRPSDVRVYQRYKRLFSERSQRASLDQLRRDQAKGAGTITSAQLIGNVGRTFDRRMEVNDAFAISSGTQPITTLNERKAEYKEARWVYDTPGVMQPDQLTPLLNTAELLRIQPPRMIKPRALRLAPDMSLLLGGLARVDLLQCNTEWVKLFIFAAEALPLLVTDTKQAADIYKRYLGTALLGVPIADSETQRLERWPGLQCKQQDIVVQSGAQPDKRAEKRLNCDITLSSVGWLGLLLPENSECSLRVWTPGAMGIHVREPALIPLADRLVGKHIRYSVAYNTAKPFVFRK</sequence>
<dbReference type="InterPro" id="IPR052807">
    <property type="entry name" value="Mito_transl_resp_regulator"/>
</dbReference>
<dbReference type="SMR" id="A0A0M3QVD5"/>
<proteinExistence type="predicted"/>
<name>A0A0M3QVD5_DROBS</name>
<dbReference type="Proteomes" id="UP000494163">
    <property type="component" value="Chromosome 2R"/>
</dbReference>
<dbReference type="CDD" id="cd01855">
    <property type="entry name" value="YqeH"/>
    <property type="match status" value="1"/>
</dbReference>
<dbReference type="PANTHER" id="PTHR46406:SF1">
    <property type="entry name" value="NITRIC OXIDE-ASSOCIATED PROTEIN 1"/>
    <property type="match status" value="1"/>
</dbReference>
<dbReference type="Pfam" id="PF01926">
    <property type="entry name" value="MMR_HSR1"/>
    <property type="match status" value="1"/>
</dbReference>
<organism evidence="2 3">
    <name type="scientific">Drosophila busckii</name>
    <name type="common">Fruit fly</name>
    <dbReference type="NCBI Taxonomy" id="30019"/>
    <lineage>
        <taxon>Eukaryota</taxon>
        <taxon>Metazoa</taxon>
        <taxon>Ecdysozoa</taxon>
        <taxon>Arthropoda</taxon>
        <taxon>Hexapoda</taxon>
        <taxon>Insecta</taxon>
        <taxon>Pterygota</taxon>
        <taxon>Neoptera</taxon>
        <taxon>Endopterygota</taxon>
        <taxon>Diptera</taxon>
        <taxon>Brachycera</taxon>
        <taxon>Muscomorpha</taxon>
        <taxon>Ephydroidea</taxon>
        <taxon>Drosophilidae</taxon>
        <taxon>Drosophila</taxon>
    </lineage>
</organism>
<evidence type="ECO:0000259" key="1">
    <source>
        <dbReference type="Pfam" id="PF01926"/>
    </source>
</evidence>
<feature type="domain" description="G" evidence="1">
    <location>
        <begin position="307"/>
        <end position="357"/>
    </location>
</feature>
<gene>
    <name evidence="2" type="ORF">Dbus_chr2Rg1808</name>
</gene>
<dbReference type="OrthoDB" id="1696305at2759"/>
<dbReference type="InterPro" id="IPR027417">
    <property type="entry name" value="P-loop_NTPase"/>
</dbReference>
<evidence type="ECO:0000313" key="2">
    <source>
        <dbReference type="EMBL" id="ALC42229.1"/>
    </source>
</evidence>
<dbReference type="OMA" id="LGCTNVG"/>
<dbReference type="AlphaFoldDB" id="A0A0M3QVD5"/>
<dbReference type="SUPFAM" id="SSF52540">
    <property type="entry name" value="P-loop containing nucleoside triphosphate hydrolases"/>
    <property type="match status" value="1"/>
</dbReference>
<dbReference type="InterPro" id="IPR006073">
    <property type="entry name" value="GTP-bd"/>
</dbReference>
<reference evidence="2 3" key="1">
    <citation type="submission" date="2015-08" db="EMBL/GenBank/DDBJ databases">
        <title>Ancestral chromatin configuration constrains chromatin evolution on differentiating sex chromosomes in Drosophila.</title>
        <authorList>
            <person name="Zhou Q."/>
            <person name="Bachtrog D."/>
        </authorList>
    </citation>
    <scope>NUCLEOTIDE SEQUENCE [LARGE SCALE GENOMIC DNA]</scope>
    <source>
        <tissue evidence="2">Whole larvae</tissue>
    </source>
</reference>
<keyword evidence="3" id="KW-1185">Reference proteome</keyword>
<dbReference type="EMBL" id="CP012524">
    <property type="protein sequence ID" value="ALC42229.1"/>
    <property type="molecule type" value="Genomic_DNA"/>
</dbReference>